<organism evidence="1 2">
    <name type="scientific">Acropora cervicornis</name>
    <name type="common">Staghorn coral</name>
    <dbReference type="NCBI Taxonomy" id="6130"/>
    <lineage>
        <taxon>Eukaryota</taxon>
        <taxon>Metazoa</taxon>
        <taxon>Cnidaria</taxon>
        <taxon>Anthozoa</taxon>
        <taxon>Hexacorallia</taxon>
        <taxon>Scleractinia</taxon>
        <taxon>Astrocoeniina</taxon>
        <taxon>Acroporidae</taxon>
        <taxon>Acropora</taxon>
    </lineage>
</organism>
<name>A0AAD9QM37_ACRCE</name>
<reference evidence="1" key="1">
    <citation type="journal article" date="2023" name="G3 (Bethesda)">
        <title>Whole genome assembly and annotation of the endangered Caribbean coral Acropora cervicornis.</title>
        <authorList>
            <person name="Selwyn J.D."/>
            <person name="Vollmer S.V."/>
        </authorList>
    </citation>
    <scope>NUCLEOTIDE SEQUENCE</scope>
    <source>
        <strain evidence="1">K2</strain>
    </source>
</reference>
<sequence length="58" mass="6777">MPSQHASDELALSCASGDNEVEEQVPCFSLRRLLIPKREVRWTRSLCTERKKKEKFKN</sequence>
<dbReference type="Proteomes" id="UP001249851">
    <property type="component" value="Unassembled WGS sequence"/>
</dbReference>
<comment type="caution">
    <text evidence="1">The sequence shown here is derived from an EMBL/GenBank/DDBJ whole genome shotgun (WGS) entry which is preliminary data.</text>
</comment>
<accession>A0AAD9QM37</accession>
<evidence type="ECO:0000313" key="2">
    <source>
        <dbReference type="Proteomes" id="UP001249851"/>
    </source>
</evidence>
<evidence type="ECO:0000313" key="1">
    <source>
        <dbReference type="EMBL" id="KAK2563455.1"/>
    </source>
</evidence>
<proteinExistence type="predicted"/>
<protein>
    <submittedName>
        <fullName evidence="1">Uncharacterized protein</fullName>
    </submittedName>
</protein>
<keyword evidence="2" id="KW-1185">Reference proteome</keyword>
<dbReference type="AlphaFoldDB" id="A0AAD9QM37"/>
<dbReference type="EMBL" id="JARQWQ010000025">
    <property type="protein sequence ID" value="KAK2563455.1"/>
    <property type="molecule type" value="Genomic_DNA"/>
</dbReference>
<reference evidence="1" key="2">
    <citation type="journal article" date="2023" name="Science">
        <title>Genomic signatures of disease resistance in endangered staghorn corals.</title>
        <authorList>
            <person name="Vollmer S.V."/>
            <person name="Selwyn J.D."/>
            <person name="Despard B.A."/>
            <person name="Roesel C.L."/>
        </authorList>
    </citation>
    <scope>NUCLEOTIDE SEQUENCE</scope>
    <source>
        <strain evidence="1">K2</strain>
    </source>
</reference>
<gene>
    <name evidence="1" type="ORF">P5673_013161</name>
</gene>